<keyword evidence="5" id="KW-0449">Lipoprotein</keyword>
<feature type="region of interest" description="Disordered" evidence="6">
    <location>
        <begin position="1"/>
        <end position="23"/>
    </location>
</feature>
<evidence type="ECO:0000256" key="1">
    <source>
        <dbReference type="ARBA" id="ARBA00022475"/>
    </source>
</evidence>
<keyword evidence="1" id="KW-1003">Cell membrane</keyword>
<gene>
    <name evidence="7" type="ORF">CGZ91_13150</name>
</gene>
<comment type="caution">
    <text evidence="7">The sequence shown here is derived from an EMBL/GenBank/DDBJ whole genome shotgun (WGS) entry which is preliminary data.</text>
</comment>
<keyword evidence="4" id="KW-0564">Palmitate</keyword>
<evidence type="ECO:0000313" key="8">
    <source>
        <dbReference type="Proteomes" id="UP000216300"/>
    </source>
</evidence>
<dbReference type="InterPro" id="IPR006059">
    <property type="entry name" value="SBP"/>
</dbReference>
<dbReference type="PANTHER" id="PTHR43649:SF33">
    <property type="entry name" value="POLYGALACTURONAN_RHAMNOGALACTURONAN-BINDING PROTEIN YTCQ"/>
    <property type="match status" value="1"/>
</dbReference>
<sequence length="347" mass="37921">MLATDRAVRRSTDHSEGNHNMDRRSLLGGGLALGATGLLAACSGGAAEAPSGDTEPDAVEGKVVHWTYPMGATQEEAWWTPIVEEFNQQYPKVEVQVVQQPWSGREQALTTAIAGKTAPDVVYFNPDFVPRYADQDLLLDLGKAMESERDAFVPSSLEAYTYNDTLYAFPLLMTVSNPGYNVEVLEKIGLSAPPRTFDEIRAAAEACVSNDFTFAQYTAADGSLNHTFYPFLWTAGGTPLSDDETMSAFAGPEGLKALQLLRDVADLQAWDPESLTQPIGKFEQTKFARGTELMGLTLGIPRRPRSWARASPRVPTRSSTPKRSSSVRSAACRSSTPPSRPRRRWLG</sequence>
<evidence type="ECO:0000256" key="4">
    <source>
        <dbReference type="ARBA" id="ARBA00023139"/>
    </source>
</evidence>
<dbReference type="OrthoDB" id="4289620at2"/>
<reference evidence="7 8" key="1">
    <citation type="submission" date="2017-07" db="EMBL/GenBank/DDBJ databases">
        <title>Draft whole genome sequences of clinical Proprionibacteriaceae strains.</title>
        <authorList>
            <person name="Bernier A.-M."/>
            <person name="Bernard K."/>
            <person name="Domingo M.-C."/>
        </authorList>
    </citation>
    <scope>NUCLEOTIDE SEQUENCE [LARGE SCALE GENOMIC DNA]</scope>
    <source>
        <strain evidence="7 8">NML 150081</strain>
    </source>
</reference>
<dbReference type="Proteomes" id="UP000216300">
    <property type="component" value="Unassembled WGS sequence"/>
</dbReference>
<keyword evidence="8" id="KW-1185">Reference proteome</keyword>
<evidence type="ECO:0000256" key="2">
    <source>
        <dbReference type="ARBA" id="ARBA00022729"/>
    </source>
</evidence>
<feature type="region of interest" description="Disordered" evidence="6">
    <location>
        <begin position="304"/>
        <end position="347"/>
    </location>
</feature>
<evidence type="ECO:0000256" key="6">
    <source>
        <dbReference type="SAM" id="MobiDB-lite"/>
    </source>
</evidence>
<organism evidence="7 8">
    <name type="scientific">Parenemella sanctibonifatiensis</name>
    <dbReference type="NCBI Taxonomy" id="2016505"/>
    <lineage>
        <taxon>Bacteria</taxon>
        <taxon>Bacillati</taxon>
        <taxon>Actinomycetota</taxon>
        <taxon>Actinomycetes</taxon>
        <taxon>Propionibacteriales</taxon>
        <taxon>Propionibacteriaceae</taxon>
        <taxon>Parenemella</taxon>
    </lineage>
</organism>
<feature type="compositionally biased region" description="Low complexity" evidence="6">
    <location>
        <begin position="307"/>
        <end position="337"/>
    </location>
</feature>
<dbReference type="EMBL" id="NMVJ01000011">
    <property type="protein sequence ID" value="OYN88556.1"/>
    <property type="molecule type" value="Genomic_DNA"/>
</dbReference>
<dbReference type="PROSITE" id="PS51318">
    <property type="entry name" value="TAT"/>
    <property type="match status" value="1"/>
</dbReference>
<dbReference type="PANTHER" id="PTHR43649">
    <property type="entry name" value="ARABINOSE-BINDING PROTEIN-RELATED"/>
    <property type="match status" value="1"/>
</dbReference>
<dbReference type="InterPro" id="IPR006311">
    <property type="entry name" value="TAT_signal"/>
</dbReference>
<accession>A0A255EAL6</accession>
<evidence type="ECO:0000313" key="7">
    <source>
        <dbReference type="EMBL" id="OYN88556.1"/>
    </source>
</evidence>
<dbReference type="Gene3D" id="3.40.190.10">
    <property type="entry name" value="Periplasmic binding protein-like II"/>
    <property type="match status" value="1"/>
</dbReference>
<proteinExistence type="predicted"/>
<dbReference type="AlphaFoldDB" id="A0A255EAL6"/>
<evidence type="ECO:0000256" key="3">
    <source>
        <dbReference type="ARBA" id="ARBA00023136"/>
    </source>
</evidence>
<dbReference type="InterPro" id="IPR050490">
    <property type="entry name" value="Bact_solute-bd_prot1"/>
</dbReference>
<dbReference type="SUPFAM" id="SSF53850">
    <property type="entry name" value="Periplasmic binding protein-like II"/>
    <property type="match status" value="1"/>
</dbReference>
<evidence type="ECO:0008006" key="9">
    <source>
        <dbReference type="Google" id="ProtNLM"/>
    </source>
</evidence>
<keyword evidence="3" id="KW-0472">Membrane</keyword>
<evidence type="ECO:0000256" key="5">
    <source>
        <dbReference type="ARBA" id="ARBA00023288"/>
    </source>
</evidence>
<dbReference type="Pfam" id="PF01547">
    <property type="entry name" value="SBP_bac_1"/>
    <property type="match status" value="1"/>
</dbReference>
<protein>
    <recommendedName>
        <fullName evidence="9">Extracellular solute-binding protein</fullName>
    </recommendedName>
</protein>
<keyword evidence="2" id="KW-0732">Signal</keyword>
<name>A0A255EAL6_9ACTN</name>